<name>A0A9N9P7Y5_9GLOM</name>
<feature type="non-terminal residue" evidence="1">
    <location>
        <position position="1"/>
    </location>
</feature>
<evidence type="ECO:0000313" key="2">
    <source>
        <dbReference type="Proteomes" id="UP000789759"/>
    </source>
</evidence>
<dbReference type="Proteomes" id="UP000789759">
    <property type="component" value="Unassembled WGS sequence"/>
</dbReference>
<proteinExistence type="predicted"/>
<protein>
    <submittedName>
        <fullName evidence="1">14047_t:CDS:1</fullName>
    </submittedName>
</protein>
<dbReference type="AlphaFoldDB" id="A0A9N9P7Y5"/>
<gene>
    <name evidence="1" type="ORF">CPELLU_LOCUS17289</name>
</gene>
<evidence type="ECO:0000313" key="1">
    <source>
        <dbReference type="EMBL" id="CAG8795183.1"/>
    </source>
</evidence>
<feature type="non-terminal residue" evidence="1">
    <location>
        <position position="69"/>
    </location>
</feature>
<dbReference type="EMBL" id="CAJVQA010028696">
    <property type="protein sequence ID" value="CAG8795183.1"/>
    <property type="molecule type" value="Genomic_DNA"/>
</dbReference>
<comment type="caution">
    <text evidence="1">The sequence shown here is derived from an EMBL/GenBank/DDBJ whole genome shotgun (WGS) entry which is preliminary data.</text>
</comment>
<keyword evidence="2" id="KW-1185">Reference proteome</keyword>
<organism evidence="1 2">
    <name type="scientific">Cetraspora pellucida</name>
    <dbReference type="NCBI Taxonomy" id="1433469"/>
    <lineage>
        <taxon>Eukaryota</taxon>
        <taxon>Fungi</taxon>
        <taxon>Fungi incertae sedis</taxon>
        <taxon>Mucoromycota</taxon>
        <taxon>Glomeromycotina</taxon>
        <taxon>Glomeromycetes</taxon>
        <taxon>Diversisporales</taxon>
        <taxon>Gigasporaceae</taxon>
        <taxon>Cetraspora</taxon>
    </lineage>
</organism>
<accession>A0A9N9P7Y5</accession>
<sequence>AIFAVQVLVEVKKDETNELIINLITNLLDLTIKCKINEFNKYEEDDVNNTDKELSEIPIIEKLNSLKKF</sequence>
<reference evidence="1" key="1">
    <citation type="submission" date="2021-06" db="EMBL/GenBank/DDBJ databases">
        <authorList>
            <person name="Kallberg Y."/>
            <person name="Tangrot J."/>
            <person name="Rosling A."/>
        </authorList>
    </citation>
    <scope>NUCLEOTIDE SEQUENCE</scope>
    <source>
        <strain evidence="1">FL966</strain>
    </source>
</reference>